<evidence type="ECO:0000313" key="1">
    <source>
        <dbReference type="EMBL" id="KZV96891.1"/>
    </source>
</evidence>
<dbReference type="SUPFAM" id="SSF53067">
    <property type="entry name" value="Actin-like ATPase domain"/>
    <property type="match status" value="2"/>
</dbReference>
<gene>
    <name evidence="1" type="ORF">EXIGLDRAFT_764958</name>
</gene>
<accession>A0A165KU25</accession>
<name>A0A165KU25_EXIGL</name>
<evidence type="ECO:0000313" key="2">
    <source>
        <dbReference type="Proteomes" id="UP000077266"/>
    </source>
</evidence>
<dbReference type="EMBL" id="KV425937">
    <property type="protein sequence ID" value="KZV96891.1"/>
    <property type="molecule type" value="Genomic_DNA"/>
</dbReference>
<proteinExistence type="predicted"/>
<sequence>MRQIPYDGPERIIFGIDIGTAMSAVSFVHLRRLDVPEVKLICRWPGQEEAAGDAKFPTAILYDAGGEPHSFGAAALEAANEEMVLVRWWKLLLHPAAMHKASGFTPTPLPGHLTLQKVYQDFIYHIFDHAVAFFLETQPNAAATWERLQPSFELVLAIPNGWTDDEQHFLRDAVLSADILPHGYDDHRLSFVPEAEASVHFALEDMGFGAQLSVGKIFTVLDAGGSTCDTAMYRCTAIYPKLRLREVTSSESVQAGSVFVDSEFEKWLRKLLRNSRYGSEACIAIIMKIFETKTKRRFKTGDTDVIIPFGATDRETDQLSGIKKGKLCACLLVGGFAESRYLRTALQDALNDRESEDDRMFQFVMSDQPTAKAAAVGACKWRIQHYVTARAARYTFGVSRWEHWEPDKFPQQMERERAAERGGNGDVMIPGCFSVMVRKNQVVDSDTPISMPLQWDGTVPSDFGLEAWSMGLLVSDSENPGYWADSERVKGGLAPGIRKACTLTANLSGMLGALKWYIATSGKLWYRAEYNVEVYFGQTSLKAYITWKEKGKIMKGPVSIVPNSIDR</sequence>
<dbReference type="PANTHER" id="PTHR14187">
    <property type="entry name" value="ALPHA KINASE/ELONGATION FACTOR 2 KINASE"/>
    <property type="match status" value="1"/>
</dbReference>
<dbReference type="PANTHER" id="PTHR14187:SF5">
    <property type="entry name" value="HEAT SHOCK 70 KDA PROTEIN 12A"/>
    <property type="match status" value="1"/>
</dbReference>
<dbReference type="InterPro" id="IPR043129">
    <property type="entry name" value="ATPase_NBD"/>
</dbReference>
<dbReference type="Proteomes" id="UP000077266">
    <property type="component" value="Unassembled WGS sequence"/>
</dbReference>
<organism evidence="1 2">
    <name type="scientific">Exidia glandulosa HHB12029</name>
    <dbReference type="NCBI Taxonomy" id="1314781"/>
    <lineage>
        <taxon>Eukaryota</taxon>
        <taxon>Fungi</taxon>
        <taxon>Dikarya</taxon>
        <taxon>Basidiomycota</taxon>
        <taxon>Agaricomycotina</taxon>
        <taxon>Agaricomycetes</taxon>
        <taxon>Auriculariales</taxon>
        <taxon>Exidiaceae</taxon>
        <taxon>Exidia</taxon>
    </lineage>
</organism>
<dbReference type="AlphaFoldDB" id="A0A165KU25"/>
<keyword evidence="2" id="KW-1185">Reference proteome</keyword>
<dbReference type="STRING" id="1314781.A0A165KU25"/>
<dbReference type="Gene3D" id="3.30.420.40">
    <property type="match status" value="1"/>
</dbReference>
<dbReference type="OrthoDB" id="2963168at2759"/>
<protein>
    <recommendedName>
        <fullName evidence="3">Actin-like ATPase domain-containing protein</fullName>
    </recommendedName>
</protein>
<evidence type="ECO:0008006" key="3">
    <source>
        <dbReference type="Google" id="ProtNLM"/>
    </source>
</evidence>
<reference evidence="1 2" key="1">
    <citation type="journal article" date="2016" name="Mol. Biol. Evol.">
        <title>Comparative Genomics of Early-Diverging Mushroom-Forming Fungi Provides Insights into the Origins of Lignocellulose Decay Capabilities.</title>
        <authorList>
            <person name="Nagy L.G."/>
            <person name="Riley R."/>
            <person name="Tritt A."/>
            <person name="Adam C."/>
            <person name="Daum C."/>
            <person name="Floudas D."/>
            <person name="Sun H."/>
            <person name="Yadav J.S."/>
            <person name="Pangilinan J."/>
            <person name="Larsson K.H."/>
            <person name="Matsuura K."/>
            <person name="Barry K."/>
            <person name="Labutti K."/>
            <person name="Kuo R."/>
            <person name="Ohm R.A."/>
            <person name="Bhattacharya S.S."/>
            <person name="Shirouzu T."/>
            <person name="Yoshinaga Y."/>
            <person name="Martin F.M."/>
            <person name="Grigoriev I.V."/>
            <person name="Hibbett D.S."/>
        </authorList>
    </citation>
    <scope>NUCLEOTIDE SEQUENCE [LARGE SCALE GENOMIC DNA]</scope>
    <source>
        <strain evidence="1 2">HHB12029</strain>
    </source>
</reference>
<dbReference type="InParanoid" id="A0A165KU25"/>
<dbReference type="CDD" id="cd10170">
    <property type="entry name" value="ASKHA_NBD_HSP70"/>
    <property type="match status" value="1"/>
</dbReference>